<dbReference type="InterPro" id="IPR033133">
    <property type="entry name" value="PUM-HD"/>
</dbReference>
<dbReference type="EMBL" id="LXWW01000541">
    <property type="protein sequence ID" value="OAO12532.1"/>
    <property type="molecule type" value="Genomic_DNA"/>
</dbReference>
<organism evidence="5 6">
    <name type="scientific">Blastocystis sp. subtype 1 (strain ATCC 50177 / NandII)</name>
    <dbReference type="NCBI Taxonomy" id="478820"/>
    <lineage>
        <taxon>Eukaryota</taxon>
        <taxon>Sar</taxon>
        <taxon>Stramenopiles</taxon>
        <taxon>Bigyra</taxon>
        <taxon>Opalozoa</taxon>
        <taxon>Opalinata</taxon>
        <taxon>Blastocystidae</taxon>
        <taxon>Blastocystis</taxon>
    </lineage>
</organism>
<feature type="domain" description="PUM-HD" evidence="4">
    <location>
        <begin position="236"/>
        <end position="576"/>
    </location>
</feature>
<dbReference type="CDD" id="cd07920">
    <property type="entry name" value="Pumilio"/>
    <property type="match status" value="1"/>
</dbReference>
<feature type="compositionally biased region" description="Basic and acidic residues" evidence="3">
    <location>
        <begin position="17"/>
        <end position="32"/>
    </location>
</feature>
<proteinExistence type="predicted"/>
<dbReference type="SMART" id="SM00025">
    <property type="entry name" value="Pumilio"/>
    <property type="match status" value="8"/>
</dbReference>
<dbReference type="PROSITE" id="PS50302">
    <property type="entry name" value="PUM"/>
    <property type="match status" value="5"/>
</dbReference>
<dbReference type="GO" id="GO:0010608">
    <property type="term" value="P:post-transcriptional regulation of gene expression"/>
    <property type="evidence" value="ECO:0007669"/>
    <property type="project" value="TreeGrafter"/>
</dbReference>
<feature type="repeat" description="Pumilio" evidence="2">
    <location>
        <begin position="296"/>
        <end position="331"/>
    </location>
</feature>
<feature type="repeat" description="Pumilio" evidence="2">
    <location>
        <begin position="369"/>
        <end position="404"/>
    </location>
</feature>
<feature type="compositionally biased region" description="Basic and acidic residues" evidence="3">
    <location>
        <begin position="209"/>
        <end position="225"/>
    </location>
</feature>
<feature type="compositionally biased region" description="Basic and acidic residues" evidence="3">
    <location>
        <begin position="41"/>
        <end position="58"/>
    </location>
</feature>
<reference evidence="5 6" key="1">
    <citation type="submission" date="2016-05" db="EMBL/GenBank/DDBJ databases">
        <title>Nuclear genome of Blastocystis sp. subtype 1 NandII.</title>
        <authorList>
            <person name="Gentekaki E."/>
            <person name="Curtis B."/>
            <person name="Stairs C."/>
            <person name="Eme L."/>
            <person name="Herman E."/>
            <person name="Klimes V."/>
            <person name="Arias M.C."/>
            <person name="Elias M."/>
            <person name="Hilliou F."/>
            <person name="Klute M."/>
            <person name="Malik S.-B."/>
            <person name="Pightling A."/>
            <person name="Rachubinski R."/>
            <person name="Salas D."/>
            <person name="Schlacht A."/>
            <person name="Suga H."/>
            <person name="Archibald J."/>
            <person name="Ball S.G."/>
            <person name="Clark G."/>
            <person name="Dacks J."/>
            <person name="Van Der Giezen M."/>
            <person name="Tsaousis A."/>
            <person name="Roger A."/>
        </authorList>
    </citation>
    <scope>NUCLEOTIDE SEQUENCE [LARGE SCALE GENOMIC DNA]</scope>
    <source>
        <strain evidence="6">ATCC 50177 / NandII</strain>
    </source>
</reference>
<dbReference type="STRING" id="478820.A0A196S8W6"/>
<dbReference type="Pfam" id="PF22493">
    <property type="entry name" value="PUF_NOP9"/>
    <property type="match status" value="1"/>
</dbReference>
<evidence type="ECO:0000256" key="3">
    <source>
        <dbReference type="SAM" id="MobiDB-lite"/>
    </source>
</evidence>
<dbReference type="InterPro" id="IPR033712">
    <property type="entry name" value="Pumilio_RNA-bd"/>
</dbReference>
<evidence type="ECO:0000313" key="5">
    <source>
        <dbReference type="EMBL" id="OAO12532.1"/>
    </source>
</evidence>
<dbReference type="PROSITE" id="PS50303">
    <property type="entry name" value="PUM_HD"/>
    <property type="match status" value="1"/>
</dbReference>
<feature type="region of interest" description="Disordered" evidence="3">
    <location>
        <begin position="12"/>
        <end position="58"/>
    </location>
</feature>
<dbReference type="Gene3D" id="1.25.10.10">
    <property type="entry name" value="Leucine-rich Repeat Variant"/>
    <property type="match status" value="1"/>
</dbReference>
<dbReference type="InterPro" id="IPR000403">
    <property type="entry name" value="PI3/4_kinase_cat_dom"/>
</dbReference>
<dbReference type="PANTHER" id="PTHR12537:SF13">
    <property type="entry name" value="PUMILIO HOMOLOGY DOMAIN FAMILY MEMBER 4"/>
    <property type="match status" value="1"/>
</dbReference>
<dbReference type="OrthoDB" id="668540at2759"/>
<feature type="repeat" description="Pumilio" evidence="2">
    <location>
        <begin position="477"/>
        <end position="512"/>
    </location>
</feature>
<evidence type="ECO:0000259" key="4">
    <source>
        <dbReference type="PROSITE" id="PS50303"/>
    </source>
</evidence>
<dbReference type="Pfam" id="PF00806">
    <property type="entry name" value="PUF"/>
    <property type="match status" value="1"/>
</dbReference>
<dbReference type="GO" id="GO:0003729">
    <property type="term" value="F:mRNA binding"/>
    <property type="evidence" value="ECO:0007669"/>
    <property type="project" value="TreeGrafter"/>
</dbReference>
<dbReference type="SUPFAM" id="SSF48371">
    <property type="entry name" value="ARM repeat"/>
    <property type="match status" value="1"/>
</dbReference>
<evidence type="ECO:0000256" key="2">
    <source>
        <dbReference type="PROSITE-ProRule" id="PRU00317"/>
    </source>
</evidence>
<dbReference type="AlphaFoldDB" id="A0A196S8W6"/>
<name>A0A196S8W6_BLAHN</name>
<keyword evidence="6" id="KW-1185">Reference proteome</keyword>
<feature type="repeat" description="Pumilio" evidence="2">
    <location>
        <begin position="513"/>
        <end position="550"/>
    </location>
</feature>
<dbReference type="Proteomes" id="UP000078348">
    <property type="component" value="Unassembled WGS sequence"/>
</dbReference>
<evidence type="ECO:0000313" key="6">
    <source>
        <dbReference type="Proteomes" id="UP000078348"/>
    </source>
</evidence>
<comment type="caution">
    <text evidence="5">The sequence shown here is derived from an EMBL/GenBank/DDBJ whole genome shotgun (WGS) entry which is preliminary data.</text>
</comment>
<dbReference type="InterPro" id="IPR011989">
    <property type="entry name" value="ARM-like"/>
</dbReference>
<gene>
    <name evidence="5" type="ORF">AV274_5800</name>
</gene>
<dbReference type="Pfam" id="PF00454">
    <property type="entry name" value="PI3_PI4_kinase"/>
    <property type="match status" value="1"/>
</dbReference>
<feature type="region of interest" description="Disordered" evidence="3">
    <location>
        <begin position="195"/>
        <end position="249"/>
    </location>
</feature>
<dbReference type="GO" id="GO:0005737">
    <property type="term" value="C:cytoplasm"/>
    <property type="evidence" value="ECO:0007669"/>
    <property type="project" value="TreeGrafter"/>
</dbReference>
<dbReference type="PANTHER" id="PTHR12537">
    <property type="entry name" value="RNA BINDING PROTEIN PUMILIO-RELATED"/>
    <property type="match status" value="1"/>
</dbReference>
<protein>
    <recommendedName>
        <fullName evidence="4">PUM-HD domain-containing protein</fullName>
    </recommendedName>
</protein>
<accession>A0A196S8W6</accession>
<dbReference type="InterPro" id="IPR001313">
    <property type="entry name" value="Pumilio_RNA-bd_rpt"/>
</dbReference>
<dbReference type="InterPro" id="IPR016024">
    <property type="entry name" value="ARM-type_fold"/>
</dbReference>
<feature type="repeat" description="Pumilio" evidence="2">
    <location>
        <begin position="405"/>
        <end position="440"/>
    </location>
</feature>
<keyword evidence="1" id="KW-0677">Repeat</keyword>
<sequence>MPDPAKSRILAFQNNLKHQESKRRDVPSEKRNMQGYMRHKPSMEPRQYRDYEDSRMESPARRHPLYYKEESRHFYPPTGIVPSASAAYHYNCPDESEYVEEGIPIDTYPFYNSYGSSSAPAFSNSHSSQYDGDFYSGSSYRNYNDDRYYYEGEISPEYDSRIPARTHRMPAPYMDQDVYPMPSYGAEMVSRAPPVAMESRRLSPSVPRPKKEAKEERRERKESGARSKSKRSAKGQRSPSEAEREAEPNNMAAIWREIEENRGKLLRLATHQTGCRHLQYALGQEGTVMVELLYRELGRQVGLLMTDPFGNYLFQKLVEMSTDEQRRSLLRTVGPQLRAAAKDAHGTRCVQKLIQFCRPADMEAALLDSLLPFVVELSADVNANHVVKRCLTGMDTAARARVIEAVTAHCCEIGEAMYGCSVVQKCIDAATGAQQEALLDGIEAHARELMKDMYANYLIQYLIDSPSAAVSLRFCRCVLGEVVELSKEKCSSNVVEKSLTLGDEATKAAIIEEIVTAPNLLELLLDNYANYVIQKAIVLSNRQQRNELRSAILPYRNHLMNSKVGKHILSKIDDSASPLASKAVFKPLAEEPYCDANPKKLTSAKLTLAMDRGVTPGCGGLREVAAYYLDRDHFAGVPETVLAAFPNVSFSCPSPRVIGSLQLFVPHECSSEDYGPVMFSVDNVQRIAVLDIRLLNMDRHANNLLVSRVSFSGGGAFECCSDSRGAFECCSDSHGAFECCSDSHGAFVCCSDSRGDSIHSTTHNHRIHATNNNNSLSHPRTCSVDGDNFLSHPRDNYTGYARASNPAYRSQSTTLEMVTPALRLVPIDHGYALPRTSTTQVPEWCWMQWYHSKQPVTAAVRAHVEALDAESDVELLRWYVPGIEEAALNTLRVNTLWLKLGVLSGLSLYEMGLFYCRRRGERTGFQELVAMAEESGVNFVSFLMDAGSEYMLKVIQELRAIPSVL</sequence>
<evidence type="ECO:0000256" key="1">
    <source>
        <dbReference type="ARBA" id="ARBA00022737"/>
    </source>
</evidence>